<feature type="region of interest" description="Disordered" evidence="1">
    <location>
        <begin position="104"/>
        <end position="172"/>
    </location>
</feature>
<feature type="chain" id="PRO_5043602185" evidence="2">
    <location>
        <begin position="19"/>
        <end position="393"/>
    </location>
</feature>
<feature type="compositionally biased region" description="Polar residues" evidence="1">
    <location>
        <begin position="377"/>
        <end position="393"/>
    </location>
</feature>
<feature type="region of interest" description="Disordered" evidence="1">
    <location>
        <begin position="190"/>
        <end position="393"/>
    </location>
</feature>
<sequence>MFLFLLMLTVAVFVPSFSAPLPPLTSPLFRSDLPHRRLGLTHEESPLFIGSGSSITETKFRDEPPKKEQNFASPLQFLPANRENQAQAETFSVEKAAETLAEFLTKHPQTSDTKTRRHIVNGPQGGPGQSRRDVTNEAQRRSDNEEDPSGPPAYAAAGEIDSSSPAAGAKPKTSWIPKFATSAVVPQAPVPQAPVSQAPVKQHIQTTEDPQTSIYPDTKPSTERKSPSDSTSPPSNDRRRGGFRPNTTGRTRTRRPPSPRASQQNERVNAAPTEGSRPQRRQRPTRPRRPSTPSPVTEPSTDEETSATTGQREVHANIRVRGQSPGQRNFRPRERVRGTLTRSRGTRNLSPDGEAQHDESTSKPVIEEGGEAVEPQESGTQDSAAEQQFTDLP</sequence>
<organism evidence="3">
    <name type="scientific">Cyprideis torosa</name>
    <dbReference type="NCBI Taxonomy" id="163714"/>
    <lineage>
        <taxon>Eukaryota</taxon>
        <taxon>Metazoa</taxon>
        <taxon>Ecdysozoa</taxon>
        <taxon>Arthropoda</taxon>
        <taxon>Crustacea</taxon>
        <taxon>Oligostraca</taxon>
        <taxon>Ostracoda</taxon>
        <taxon>Podocopa</taxon>
        <taxon>Podocopida</taxon>
        <taxon>Cytherocopina</taxon>
        <taxon>Cytheroidea</taxon>
        <taxon>Cytherideidae</taxon>
        <taxon>Cyprideis</taxon>
    </lineage>
</organism>
<feature type="compositionally biased region" description="Polar residues" evidence="1">
    <location>
        <begin position="340"/>
        <end position="349"/>
    </location>
</feature>
<dbReference type="EMBL" id="OB661571">
    <property type="protein sequence ID" value="CAD7228520.1"/>
    <property type="molecule type" value="Genomic_DNA"/>
</dbReference>
<feature type="signal peptide" evidence="2">
    <location>
        <begin position="1"/>
        <end position="18"/>
    </location>
</feature>
<feature type="compositionally biased region" description="Polar residues" evidence="1">
    <location>
        <begin position="203"/>
        <end position="215"/>
    </location>
</feature>
<feature type="compositionally biased region" description="Basic and acidic residues" evidence="1">
    <location>
        <begin position="130"/>
        <end position="143"/>
    </location>
</feature>
<gene>
    <name evidence="3" type="ORF">CTOB1V02_LOCUS6401</name>
</gene>
<reference evidence="3" key="1">
    <citation type="submission" date="2020-11" db="EMBL/GenBank/DDBJ databases">
        <authorList>
            <person name="Tran Van P."/>
        </authorList>
    </citation>
    <scope>NUCLEOTIDE SEQUENCE</scope>
</reference>
<proteinExistence type="predicted"/>
<name>A0A7R8WG36_9CRUS</name>
<evidence type="ECO:0000313" key="3">
    <source>
        <dbReference type="EMBL" id="CAD7228520.1"/>
    </source>
</evidence>
<keyword evidence="2" id="KW-0732">Signal</keyword>
<evidence type="ECO:0000256" key="2">
    <source>
        <dbReference type="SAM" id="SignalP"/>
    </source>
</evidence>
<dbReference type="AlphaFoldDB" id="A0A7R8WG36"/>
<protein>
    <submittedName>
        <fullName evidence="3">Uncharacterized protein</fullName>
    </submittedName>
</protein>
<feature type="compositionally biased region" description="Basic residues" evidence="1">
    <location>
        <begin position="278"/>
        <end position="289"/>
    </location>
</feature>
<evidence type="ECO:0000256" key="1">
    <source>
        <dbReference type="SAM" id="MobiDB-lite"/>
    </source>
</evidence>
<accession>A0A7R8WG36</accession>